<dbReference type="AlphaFoldDB" id="A0A368RH45"/>
<accession>A0A368RH45</accession>
<reference evidence="2" key="2">
    <citation type="submission" date="2015-07" db="EMBL/GenBank/DDBJ databases">
        <authorList>
            <person name="Noorani M."/>
        </authorList>
    </citation>
    <scope>NUCLEOTIDE SEQUENCE</scope>
    <source>
        <strain evidence="2">Yugu1</strain>
    </source>
</reference>
<dbReference type="EMBL" id="CM003533">
    <property type="protein sequence ID" value="RCV29537.1"/>
    <property type="molecule type" value="Genomic_DNA"/>
</dbReference>
<organism evidence="2">
    <name type="scientific">Setaria italica</name>
    <name type="common">Foxtail millet</name>
    <name type="synonym">Panicum italicum</name>
    <dbReference type="NCBI Taxonomy" id="4555"/>
    <lineage>
        <taxon>Eukaryota</taxon>
        <taxon>Viridiplantae</taxon>
        <taxon>Streptophyta</taxon>
        <taxon>Embryophyta</taxon>
        <taxon>Tracheophyta</taxon>
        <taxon>Spermatophyta</taxon>
        <taxon>Magnoliopsida</taxon>
        <taxon>Liliopsida</taxon>
        <taxon>Poales</taxon>
        <taxon>Poaceae</taxon>
        <taxon>PACMAD clade</taxon>
        <taxon>Panicoideae</taxon>
        <taxon>Panicodae</taxon>
        <taxon>Paniceae</taxon>
        <taxon>Cenchrinae</taxon>
        <taxon>Setaria</taxon>
    </lineage>
</organism>
<evidence type="ECO:0000256" key="1">
    <source>
        <dbReference type="SAM" id="Phobius"/>
    </source>
</evidence>
<sequence>MVVTSCTCQSVCYFSFVFCCVSAFEIMFTLLNLTVIFEAKDMHNLLDYFGGLWTEGAQYKISRVKKRYAYALAYRGELMDALKHVNRYLGGNISFISDDFESFEGLHAGAALTDEKRLTGHSGRCFVVKLTRFST</sequence>
<keyword evidence="1" id="KW-0472">Membrane</keyword>
<protein>
    <submittedName>
        <fullName evidence="2">Uncharacterized protein</fullName>
    </submittedName>
</protein>
<dbReference type="OrthoDB" id="10319723at2759"/>
<keyword evidence="1" id="KW-1133">Transmembrane helix</keyword>
<name>A0A368RH45_SETIT</name>
<keyword evidence="1" id="KW-0812">Transmembrane</keyword>
<gene>
    <name evidence="2" type="ORF">SETIT_6G021500v2</name>
</gene>
<feature type="transmembrane region" description="Helical" evidence="1">
    <location>
        <begin position="13"/>
        <end position="37"/>
    </location>
</feature>
<reference evidence="2" key="1">
    <citation type="journal article" date="2012" name="Nat. Biotechnol.">
        <title>Reference genome sequence of the model plant Setaria.</title>
        <authorList>
            <person name="Bennetzen J.L."/>
            <person name="Schmutz J."/>
            <person name="Wang H."/>
            <person name="Percifield R."/>
            <person name="Hawkins J."/>
            <person name="Pontaroli A.C."/>
            <person name="Estep M."/>
            <person name="Feng L."/>
            <person name="Vaughn J.N."/>
            <person name="Grimwood J."/>
            <person name="Jenkins J."/>
            <person name="Barry K."/>
            <person name="Lindquist E."/>
            <person name="Hellsten U."/>
            <person name="Deshpande S."/>
            <person name="Wang X."/>
            <person name="Wu X."/>
            <person name="Mitros T."/>
            <person name="Triplett J."/>
            <person name="Yang X."/>
            <person name="Ye C.Y."/>
            <person name="Mauro-Herrera M."/>
            <person name="Wang L."/>
            <person name="Li P."/>
            <person name="Sharma M."/>
            <person name="Sharma R."/>
            <person name="Ronald P.C."/>
            <person name="Panaud O."/>
            <person name="Kellogg E.A."/>
            <person name="Brutnell T.P."/>
            <person name="Doust A.N."/>
            <person name="Tuskan G.A."/>
            <person name="Rokhsar D."/>
            <person name="Devos K.M."/>
        </authorList>
    </citation>
    <scope>NUCLEOTIDE SEQUENCE [LARGE SCALE GENOMIC DNA]</scope>
    <source>
        <strain evidence="2">Yugu1</strain>
    </source>
</reference>
<evidence type="ECO:0000313" key="2">
    <source>
        <dbReference type="EMBL" id="RCV29537.1"/>
    </source>
</evidence>
<proteinExistence type="predicted"/>